<evidence type="ECO:0000256" key="2">
    <source>
        <dbReference type="ARBA" id="ARBA00022723"/>
    </source>
</evidence>
<gene>
    <name evidence="4" type="ORF">HOLleu_43259</name>
</gene>
<evidence type="ECO:0000256" key="1">
    <source>
        <dbReference type="ARBA" id="ARBA00001968"/>
    </source>
</evidence>
<proteinExistence type="predicted"/>
<dbReference type="Proteomes" id="UP001152320">
    <property type="component" value="Unassembled WGS sequence"/>
</dbReference>
<keyword evidence="2" id="KW-0479">Metal-binding</keyword>
<accession>A0A9Q1BAW0</accession>
<reference evidence="4" key="1">
    <citation type="submission" date="2021-10" db="EMBL/GenBank/DDBJ databases">
        <title>Tropical sea cucumber genome reveals ecological adaptation and Cuvierian tubules defense mechanism.</title>
        <authorList>
            <person name="Chen T."/>
        </authorList>
    </citation>
    <scope>NUCLEOTIDE SEQUENCE</scope>
    <source>
        <strain evidence="4">Nanhai2018</strain>
        <tissue evidence="4">Muscle</tissue>
    </source>
</reference>
<protein>
    <submittedName>
        <fullName evidence="4">Nuclease HARBI1</fullName>
    </submittedName>
</protein>
<comment type="cofactor">
    <cofactor evidence="1">
        <name>a divalent metal cation</name>
        <dbReference type="ChEBI" id="CHEBI:60240"/>
    </cofactor>
</comment>
<name>A0A9Q1BAW0_HOLLE</name>
<sequence>MRDGVWVWLIANLPDTFAEKGRNNAEFIAGLKELVSEGVEEFQITDDSGAEPHGVSIPTACRAVRRVTKALCRRQNQLFPTTPEEVQQEQRDWPYKAFLVFINVQLVCDAKYRILQESRLGHAFRDVQLQGILLGDSGYALKLWLMTPFLIPQTTAEQAYNSAHRTTRALIEHLNGQLKNKFLCLGGTGPRVRTAEKVCDIITACCVLFNISKDDHIQEPYNHMPDDDNPALEAAADDDVQGTAVRNDIVRNFFTQV</sequence>
<organism evidence="4 5">
    <name type="scientific">Holothuria leucospilota</name>
    <name type="common">Black long sea cucumber</name>
    <name type="synonym">Mertensiothuria leucospilota</name>
    <dbReference type="NCBI Taxonomy" id="206669"/>
    <lineage>
        <taxon>Eukaryota</taxon>
        <taxon>Metazoa</taxon>
        <taxon>Echinodermata</taxon>
        <taxon>Eleutherozoa</taxon>
        <taxon>Echinozoa</taxon>
        <taxon>Holothuroidea</taxon>
        <taxon>Aspidochirotacea</taxon>
        <taxon>Aspidochirotida</taxon>
        <taxon>Holothuriidae</taxon>
        <taxon>Holothuria</taxon>
    </lineage>
</organism>
<comment type="caution">
    <text evidence="4">The sequence shown here is derived from an EMBL/GenBank/DDBJ whole genome shotgun (WGS) entry which is preliminary data.</text>
</comment>
<dbReference type="EMBL" id="JAIZAY010000250">
    <property type="protein sequence ID" value="KAJ8018648.1"/>
    <property type="molecule type" value="Genomic_DNA"/>
</dbReference>
<evidence type="ECO:0000313" key="4">
    <source>
        <dbReference type="EMBL" id="KAJ8018648.1"/>
    </source>
</evidence>
<keyword evidence="5" id="KW-1185">Reference proteome</keyword>
<dbReference type="GO" id="GO:0046872">
    <property type="term" value="F:metal ion binding"/>
    <property type="evidence" value="ECO:0007669"/>
    <property type="project" value="UniProtKB-KW"/>
</dbReference>
<evidence type="ECO:0000259" key="3">
    <source>
        <dbReference type="Pfam" id="PF13359"/>
    </source>
</evidence>
<dbReference type="InterPro" id="IPR027806">
    <property type="entry name" value="HARBI1_dom"/>
</dbReference>
<dbReference type="AlphaFoldDB" id="A0A9Q1BAW0"/>
<feature type="domain" description="DDE Tnp4" evidence="3">
    <location>
        <begin position="113"/>
        <end position="210"/>
    </location>
</feature>
<dbReference type="OrthoDB" id="2415966at2759"/>
<dbReference type="Pfam" id="PF13359">
    <property type="entry name" value="DDE_Tnp_4"/>
    <property type="match status" value="1"/>
</dbReference>
<evidence type="ECO:0000313" key="5">
    <source>
        <dbReference type="Proteomes" id="UP001152320"/>
    </source>
</evidence>